<evidence type="ECO:0008006" key="4">
    <source>
        <dbReference type="Google" id="ProtNLM"/>
    </source>
</evidence>
<evidence type="ECO:0000313" key="3">
    <source>
        <dbReference type="Proteomes" id="UP000283509"/>
    </source>
</evidence>
<dbReference type="AlphaFoldDB" id="A0A423TFI1"/>
<organism evidence="2 3">
    <name type="scientific">Penaeus vannamei</name>
    <name type="common">Whiteleg shrimp</name>
    <name type="synonym">Litopenaeus vannamei</name>
    <dbReference type="NCBI Taxonomy" id="6689"/>
    <lineage>
        <taxon>Eukaryota</taxon>
        <taxon>Metazoa</taxon>
        <taxon>Ecdysozoa</taxon>
        <taxon>Arthropoda</taxon>
        <taxon>Crustacea</taxon>
        <taxon>Multicrustacea</taxon>
        <taxon>Malacostraca</taxon>
        <taxon>Eumalacostraca</taxon>
        <taxon>Eucarida</taxon>
        <taxon>Decapoda</taxon>
        <taxon>Dendrobranchiata</taxon>
        <taxon>Penaeoidea</taxon>
        <taxon>Penaeidae</taxon>
        <taxon>Penaeus</taxon>
    </lineage>
</organism>
<evidence type="ECO:0000313" key="2">
    <source>
        <dbReference type="EMBL" id="ROT75243.1"/>
    </source>
</evidence>
<dbReference type="InterPro" id="IPR010281">
    <property type="entry name" value="DUF885"/>
</dbReference>
<reference evidence="2 3" key="2">
    <citation type="submission" date="2019-01" db="EMBL/GenBank/DDBJ databases">
        <title>The decoding of complex shrimp genome reveals the adaptation for benthos swimmer, frequently molting mechanism and breeding impact on genome.</title>
        <authorList>
            <person name="Sun Y."/>
            <person name="Gao Y."/>
            <person name="Yu Y."/>
        </authorList>
    </citation>
    <scope>NUCLEOTIDE SEQUENCE [LARGE SCALE GENOMIC DNA]</scope>
    <source>
        <tissue evidence="2">Muscle</tissue>
    </source>
</reference>
<proteinExistence type="predicted"/>
<gene>
    <name evidence="2" type="ORF">C7M84_006195</name>
</gene>
<reference evidence="2 3" key="1">
    <citation type="submission" date="2018-04" db="EMBL/GenBank/DDBJ databases">
        <authorList>
            <person name="Zhang X."/>
            <person name="Yuan J."/>
            <person name="Li F."/>
            <person name="Xiang J."/>
        </authorList>
    </citation>
    <scope>NUCLEOTIDE SEQUENCE [LARGE SCALE GENOMIC DNA]</scope>
    <source>
        <tissue evidence="2">Muscle</tissue>
    </source>
</reference>
<dbReference type="Proteomes" id="UP000283509">
    <property type="component" value="Unassembled WGS sequence"/>
</dbReference>
<comment type="caution">
    <text evidence="2">The sequence shown here is derived from an EMBL/GenBank/DDBJ whole genome shotgun (WGS) entry which is preliminary data.</text>
</comment>
<keyword evidence="1" id="KW-0732">Signal</keyword>
<feature type="chain" id="PRO_5019419824" description="DUF885 domain-containing protein" evidence="1">
    <location>
        <begin position="21"/>
        <end position="641"/>
    </location>
</feature>
<sequence length="641" mass="72800">MARLALLLLSCALLMGSGSASRLAPALEELTTQYWEWRILDAPEYASFVGIHEHDHFLDDMSLEAYQRRLNQSLAFLGQAEALEDELTERVDLVNLKILKRELETYITGFPFKAETPATTSSLSLHKRHLLRVEQVLRRFTLICWKLYRDPDKLNFVLPLCYMEGIHTDFERLISWMVFETTEDFQKLLSRFENLPRQLQQIQQLMEEGVAAGIVNHAISMKGVAESLGRFVVSQAEDSPLWERFTSFPDSFTQEEITALQDQARQLILNEVSVKGYVLQEYVQSEYTTRPEIAVTSLPDGEERYAQLLSQSLFPQVHTSTSLTASEIHQLGLDEVARIEGEMAKIVEELGYDMTVPEFSAMIRNDSRFYYDNADDLLAGFQDLAYNVIPPKIPLLFTNIPTAELQVVADPSPDGVGAYYLAGAYDGSRPGIFYVNTYHYDAQPKYAMMTLSLHEGNPGHHLQGSHSIESTNMPFFRRAMEDRNYFQAPSRFPMNTAYTEGWGLYSESLGFDLELFGDPYDRYGHYSDEIFRACRLVVDTGMHDRALGWTRQEAIDFMFSHTAMSLVDVENEIDRYITWPGQAVSYKVGQLKISELKAKASSELGEAFDVKKFHDIVLESVGPLDVVEEEIDAWVAAGGGP</sequence>
<dbReference type="OrthoDB" id="5959877at2759"/>
<protein>
    <recommendedName>
        <fullName evidence="4">DUF885 domain-containing protein</fullName>
    </recommendedName>
</protein>
<dbReference type="Pfam" id="PF05960">
    <property type="entry name" value="DUF885"/>
    <property type="match status" value="1"/>
</dbReference>
<keyword evidence="3" id="KW-1185">Reference proteome</keyword>
<dbReference type="PANTHER" id="PTHR33361:SF2">
    <property type="entry name" value="DUF885 DOMAIN-CONTAINING PROTEIN"/>
    <property type="match status" value="1"/>
</dbReference>
<dbReference type="EMBL" id="QCYY01001796">
    <property type="protein sequence ID" value="ROT75243.1"/>
    <property type="molecule type" value="Genomic_DNA"/>
</dbReference>
<name>A0A423TFI1_PENVA</name>
<dbReference type="PANTHER" id="PTHR33361">
    <property type="entry name" value="GLR0591 PROTEIN"/>
    <property type="match status" value="1"/>
</dbReference>
<feature type="signal peptide" evidence="1">
    <location>
        <begin position="1"/>
        <end position="20"/>
    </location>
</feature>
<evidence type="ECO:0000256" key="1">
    <source>
        <dbReference type="SAM" id="SignalP"/>
    </source>
</evidence>
<accession>A0A423TFI1</accession>